<organism evidence="1 2">
    <name type="scientific">Burkholderia lata (strain ATCC 17760 / DSM 23089 / LMG 22485 / NCIMB 9086 / R18194 / 383)</name>
    <dbReference type="NCBI Taxonomy" id="482957"/>
    <lineage>
        <taxon>Bacteria</taxon>
        <taxon>Pseudomonadati</taxon>
        <taxon>Pseudomonadota</taxon>
        <taxon>Betaproteobacteria</taxon>
        <taxon>Burkholderiales</taxon>
        <taxon>Burkholderiaceae</taxon>
        <taxon>Burkholderia</taxon>
        <taxon>Burkholderia cepacia complex</taxon>
    </lineage>
</organism>
<evidence type="ECO:0000313" key="2">
    <source>
        <dbReference type="Proteomes" id="UP000494110"/>
    </source>
</evidence>
<accession>A0A6P2UUQ0</accession>
<protein>
    <submittedName>
        <fullName evidence="1">Uncharacterized protein</fullName>
    </submittedName>
</protein>
<name>A0A6P2UUQ0_BURL3</name>
<sequence>MSAGSPTLKVVNMKETNFPAHIGEELRKPVSRILVGSTEKAFRAAIAAALRVGPTVIYDPPTK</sequence>
<dbReference type="AlphaFoldDB" id="A0A6P2UUQ0"/>
<evidence type="ECO:0000313" key="1">
    <source>
        <dbReference type="EMBL" id="VWC78871.1"/>
    </source>
</evidence>
<gene>
    <name evidence="1" type="ORF">BLA39750_01050</name>
</gene>
<proteinExistence type="predicted"/>
<dbReference type="Proteomes" id="UP000494110">
    <property type="component" value="Unassembled WGS sequence"/>
</dbReference>
<dbReference type="EMBL" id="CABVQN010000004">
    <property type="protein sequence ID" value="VWC78871.1"/>
    <property type="molecule type" value="Genomic_DNA"/>
</dbReference>
<reference evidence="1 2" key="1">
    <citation type="submission" date="2019-09" db="EMBL/GenBank/DDBJ databases">
        <authorList>
            <person name="Depoorter E."/>
        </authorList>
    </citation>
    <scope>NUCLEOTIDE SEQUENCE [LARGE SCALE GENOMIC DNA]</scope>
    <source>
        <strain evidence="1">R-39750</strain>
    </source>
</reference>